<dbReference type="InterPro" id="IPR050855">
    <property type="entry name" value="NDM-1-like"/>
</dbReference>
<reference evidence="3" key="1">
    <citation type="submission" date="2019-01" db="EMBL/GenBank/DDBJ databases">
        <authorList>
            <consortium name="Genoscope - CEA"/>
            <person name="William W."/>
        </authorList>
    </citation>
    <scope>NUCLEOTIDE SEQUENCE</scope>
    <source>
        <strain evidence="3">CR-1</strain>
    </source>
</reference>
<dbReference type="PANTHER" id="PTHR42951">
    <property type="entry name" value="METALLO-BETA-LACTAMASE DOMAIN-CONTAINING"/>
    <property type="match status" value="1"/>
</dbReference>
<dbReference type="PANTHER" id="PTHR42951:SF4">
    <property type="entry name" value="ACYL-COENZYME A THIOESTERASE MBLAC2"/>
    <property type="match status" value="1"/>
</dbReference>
<evidence type="ECO:0000259" key="2">
    <source>
        <dbReference type="SMART" id="SM00849"/>
    </source>
</evidence>
<dbReference type="InterPro" id="IPR001279">
    <property type="entry name" value="Metallo-B-lactamas"/>
</dbReference>
<dbReference type="InterPro" id="IPR037482">
    <property type="entry name" value="ST1585_MBL-fold"/>
</dbReference>
<evidence type="ECO:0000256" key="1">
    <source>
        <dbReference type="ARBA" id="ARBA00005250"/>
    </source>
</evidence>
<dbReference type="CDD" id="cd07726">
    <property type="entry name" value="ST1585-like_MBL-fold"/>
    <property type="match status" value="1"/>
</dbReference>
<dbReference type="Pfam" id="PF00753">
    <property type="entry name" value="Lactamase_B"/>
    <property type="match status" value="1"/>
</dbReference>
<proteinExistence type="inferred from homology"/>
<organism evidence="3">
    <name type="scientific">uncultured Desulfobacteraceae bacterium</name>
    <dbReference type="NCBI Taxonomy" id="218296"/>
    <lineage>
        <taxon>Bacteria</taxon>
        <taxon>Pseudomonadati</taxon>
        <taxon>Thermodesulfobacteriota</taxon>
        <taxon>Desulfobacteria</taxon>
        <taxon>Desulfobacterales</taxon>
        <taxon>Desulfobacteraceae</taxon>
        <taxon>environmental samples</taxon>
    </lineage>
</organism>
<dbReference type="AlphaFoldDB" id="A0A484HHG6"/>
<dbReference type="SUPFAM" id="SSF56281">
    <property type="entry name" value="Metallo-hydrolase/oxidoreductase"/>
    <property type="match status" value="1"/>
</dbReference>
<evidence type="ECO:0000313" key="3">
    <source>
        <dbReference type="EMBL" id="VEN73786.1"/>
    </source>
</evidence>
<protein>
    <recommendedName>
        <fullName evidence="2">Metallo-beta-lactamase domain-containing protein</fullName>
    </recommendedName>
</protein>
<feature type="domain" description="Metallo-beta-lactamase" evidence="2">
    <location>
        <begin position="31"/>
        <end position="221"/>
    </location>
</feature>
<dbReference type="EMBL" id="CAACVI010000012">
    <property type="protein sequence ID" value="VEN73786.1"/>
    <property type="molecule type" value="Genomic_DNA"/>
</dbReference>
<dbReference type="InterPro" id="IPR036866">
    <property type="entry name" value="RibonucZ/Hydroxyglut_hydro"/>
</dbReference>
<accession>A0A484HHG6</accession>
<gene>
    <name evidence="3" type="ORF">EPICR_20255</name>
</gene>
<sequence>MTLPKTATIQQIARDLWLISPDLGRAGFSSFISAWLLKKKQKTFLIDVGPASGIPQLAAALSDLGVKRPDAIFLTHIHLDHAGGAGHFAALFPGAPIFCHPSAIRHLADPASLWEGSVKALGEVAEMYGPVRPVPENRLFNALSFGEKEISVLETPGHAPHHVSLLAGSRLFAGESGGVFIDLGDDYWLRPGTPPRFFLEKALKSIETLQSVPHDLALYCHFGWTRRLPRLLERHKSQLLLWADVIGEEMDAANGPGLVSRCFERLLKEDPCLSAWDRLEPGTRERERFFMENSVRGFVGFHRAGKGE</sequence>
<dbReference type="Gene3D" id="3.60.15.10">
    <property type="entry name" value="Ribonuclease Z/Hydroxyacylglutathione hydrolase-like"/>
    <property type="match status" value="1"/>
</dbReference>
<comment type="similarity">
    <text evidence="1">Belongs to the metallo-beta-lactamase superfamily. Class-B beta-lactamase family.</text>
</comment>
<dbReference type="SMART" id="SM00849">
    <property type="entry name" value="Lactamase_B"/>
    <property type="match status" value="1"/>
</dbReference>
<dbReference type="GO" id="GO:0017001">
    <property type="term" value="P:antibiotic catabolic process"/>
    <property type="evidence" value="ECO:0007669"/>
    <property type="project" value="UniProtKB-ARBA"/>
</dbReference>
<name>A0A484HHG6_9BACT</name>